<dbReference type="EMBL" id="JANPWB010000010">
    <property type="protein sequence ID" value="KAJ1136422.1"/>
    <property type="molecule type" value="Genomic_DNA"/>
</dbReference>
<accession>A0AAV7Q779</accession>
<sequence length="99" mass="10413">MNLEWAPEGEHEEVQGGQKEGSAQNTHVKSPAPLPALVLTSTESSFDSADLKIGALSEVDGSNSAVSGVRTRGSGEGNGGRTKLCAYAIRLQSRIRECE</sequence>
<reference evidence="2" key="1">
    <citation type="journal article" date="2022" name="bioRxiv">
        <title>Sequencing and chromosome-scale assembly of the giantPleurodeles waltlgenome.</title>
        <authorList>
            <person name="Brown T."/>
            <person name="Elewa A."/>
            <person name="Iarovenko S."/>
            <person name="Subramanian E."/>
            <person name="Araus A.J."/>
            <person name="Petzold A."/>
            <person name="Susuki M."/>
            <person name="Suzuki K.-i.T."/>
            <person name="Hayashi T."/>
            <person name="Toyoda A."/>
            <person name="Oliveira C."/>
            <person name="Osipova E."/>
            <person name="Leigh N.D."/>
            <person name="Simon A."/>
            <person name="Yun M.H."/>
        </authorList>
    </citation>
    <scope>NUCLEOTIDE SEQUENCE</scope>
    <source>
        <strain evidence="2">20211129_DDA</strain>
        <tissue evidence="2">Liver</tissue>
    </source>
</reference>
<name>A0AAV7Q779_PLEWA</name>
<organism evidence="2 3">
    <name type="scientific">Pleurodeles waltl</name>
    <name type="common">Iberian ribbed newt</name>
    <dbReference type="NCBI Taxonomy" id="8319"/>
    <lineage>
        <taxon>Eukaryota</taxon>
        <taxon>Metazoa</taxon>
        <taxon>Chordata</taxon>
        <taxon>Craniata</taxon>
        <taxon>Vertebrata</taxon>
        <taxon>Euteleostomi</taxon>
        <taxon>Amphibia</taxon>
        <taxon>Batrachia</taxon>
        <taxon>Caudata</taxon>
        <taxon>Salamandroidea</taxon>
        <taxon>Salamandridae</taxon>
        <taxon>Pleurodelinae</taxon>
        <taxon>Pleurodeles</taxon>
    </lineage>
</organism>
<evidence type="ECO:0000313" key="3">
    <source>
        <dbReference type="Proteomes" id="UP001066276"/>
    </source>
</evidence>
<proteinExistence type="predicted"/>
<dbReference type="AlphaFoldDB" id="A0AAV7Q779"/>
<protein>
    <submittedName>
        <fullName evidence="2">Uncharacterized protein</fullName>
    </submittedName>
</protein>
<feature type="region of interest" description="Disordered" evidence="1">
    <location>
        <begin position="1"/>
        <end position="35"/>
    </location>
</feature>
<comment type="caution">
    <text evidence="2">The sequence shown here is derived from an EMBL/GenBank/DDBJ whole genome shotgun (WGS) entry which is preliminary data.</text>
</comment>
<evidence type="ECO:0000256" key="1">
    <source>
        <dbReference type="SAM" id="MobiDB-lite"/>
    </source>
</evidence>
<gene>
    <name evidence="2" type="ORF">NDU88_002839</name>
</gene>
<keyword evidence="3" id="KW-1185">Reference proteome</keyword>
<evidence type="ECO:0000313" key="2">
    <source>
        <dbReference type="EMBL" id="KAJ1136422.1"/>
    </source>
</evidence>
<dbReference type="Proteomes" id="UP001066276">
    <property type="component" value="Chromosome 6"/>
</dbReference>